<gene>
    <name evidence="2" type="ORF">CBYS24578_00016507</name>
</gene>
<proteinExistence type="predicted"/>
<feature type="region of interest" description="Disordered" evidence="1">
    <location>
        <begin position="27"/>
        <end position="50"/>
    </location>
</feature>
<comment type="caution">
    <text evidence="2">The sequence shown here is derived from an EMBL/GenBank/DDBJ whole genome shotgun (WGS) entry which is preliminary data.</text>
</comment>
<dbReference type="EMBL" id="CABFNO020001448">
    <property type="protein sequence ID" value="CAG9988279.1"/>
    <property type="molecule type" value="Genomic_DNA"/>
</dbReference>
<reference evidence="3" key="1">
    <citation type="submission" date="2019-06" db="EMBL/GenBank/DDBJ databases">
        <authorList>
            <person name="Broberg M."/>
        </authorList>
    </citation>
    <scope>NUCLEOTIDE SEQUENCE [LARGE SCALE GENOMIC DNA]</scope>
</reference>
<protein>
    <submittedName>
        <fullName evidence="2">Uncharacterized protein</fullName>
    </submittedName>
</protein>
<accession>A0A9N9UGB6</accession>
<reference evidence="2 3" key="2">
    <citation type="submission" date="2021-10" db="EMBL/GenBank/DDBJ databases">
        <authorList>
            <person name="Piombo E."/>
        </authorList>
    </citation>
    <scope>NUCLEOTIDE SEQUENCE [LARGE SCALE GENOMIC DNA]</scope>
</reference>
<organism evidence="2 3">
    <name type="scientific">Clonostachys byssicola</name>
    <dbReference type="NCBI Taxonomy" id="160290"/>
    <lineage>
        <taxon>Eukaryota</taxon>
        <taxon>Fungi</taxon>
        <taxon>Dikarya</taxon>
        <taxon>Ascomycota</taxon>
        <taxon>Pezizomycotina</taxon>
        <taxon>Sordariomycetes</taxon>
        <taxon>Hypocreomycetidae</taxon>
        <taxon>Hypocreales</taxon>
        <taxon>Bionectriaceae</taxon>
        <taxon>Clonostachys</taxon>
    </lineage>
</organism>
<evidence type="ECO:0000313" key="3">
    <source>
        <dbReference type="Proteomes" id="UP000754883"/>
    </source>
</evidence>
<evidence type="ECO:0000256" key="1">
    <source>
        <dbReference type="SAM" id="MobiDB-lite"/>
    </source>
</evidence>
<keyword evidence="3" id="KW-1185">Reference proteome</keyword>
<dbReference type="AlphaFoldDB" id="A0A9N9UGB6"/>
<evidence type="ECO:0000313" key="2">
    <source>
        <dbReference type="EMBL" id="CAG9988279.1"/>
    </source>
</evidence>
<sequence>MTALRWPYEILSRIQKAHQAKAVSSVFRPSRHLGQRNHGPAPPKLTNQPGVVPESDIRCPVFVFSTNGKPRMNVTETSLQQPPLEIGPLPRQNILNNAGPVLETILRATLSNVLRIVRAARGILNPNDGTTMAALKTAFPEVSAAYFVPHYYLLKPDLNNPIKKVLDNTVEIPIPKRAAEAKTLFDTLWTPDASRKIINMAYRIYHWVIAEDDELNFAGGGVSMGTLR</sequence>
<dbReference type="Proteomes" id="UP000754883">
    <property type="component" value="Unassembled WGS sequence"/>
</dbReference>
<name>A0A9N9UGB6_9HYPO</name>
<dbReference type="OrthoDB" id="5124821at2759"/>